<dbReference type="Proteomes" id="UP000469558">
    <property type="component" value="Unassembled WGS sequence"/>
</dbReference>
<comment type="subcellular location">
    <subcellularLocation>
        <location evidence="1">Membrane</location>
        <topology evidence="1">Multi-pass membrane protein</topology>
    </subcellularLocation>
</comment>
<evidence type="ECO:0000256" key="6">
    <source>
        <dbReference type="SAM" id="Phobius"/>
    </source>
</evidence>
<keyword evidence="4 6" id="KW-0472">Membrane</keyword>
<name>A0A8T9CLC0_9HELO</name>
<feature type="transmembrane region" description="Helical" evidence="6">
    <location>
        <begin position="273"/>
        <end position="294"/>
    </location>
</feature>
<feature type="transmembrane region" description="Helical" evidence="6">
    <location>
        <begin position="173"/>
        <end position="191"/>
    </location>
</feature>
<feature type="transmembrane region" description="Helical" evidence="6">
    <location>
        <begin position="244"/>
        <end position="267"/>
    </location>
</feature>
<proteinExistence type="predicted"/>
<feature type="transmembrane region" description="Helical" evidence="6">
    <location>
        <begin position="386"/>
        <end position="405"/>
    </location>
</feature>
<reference evidence="8 9" key="1">
    <citation type="submission" date="2018-05" db="EMBL/GenBank/DDBJ databases">
        <title>Genome sequencing and assembly of the regulated plant pathogen Lachnellula willkommii and related sister species for the development of diagnostic species identification markers.</title>
        <authorList>
            <person name="Giroux E."/>
            <person name="Bilodeau G."/>
        </authorList>
    </citation>
    <scope>NUCLEOTIDE SEQUENCE [LARGE SCALE GENOMIC DNA]</scope>
    <source>
        <strain evidence="8 9">CBS 268.59</strain>
    </source>
</reference>
<dbReference type="InterPro" id="IPR036259">
    <property type="entry name" value="MFS_trans_sf"/>
</dbReference>
<keyword evidence="3 6" id="KW-1133">Transmembrane helix</keyword>
<dbReference type="OrthoDB" id="4139357at2759"/>
<feature type="compositionally biased region" description="Polar residues" evidence="5">
    <location>
        <begin position="17"/>
        <end position="26"/>
    </location>
</feature>
<evidence type="ECO:0000313" key="9">
    <source>
        <dbReference type="Proteomes" id="UP000469558"/>
    </source>
</evidence>
<gene>
    <name evidence="8" type="primary">FUS6_2</name>
    <name evidence="8" type="ORF">LSUE1_G002719</name>
</gene>
<evidence type="ECO:0000313" key="8">
    <source>
        <dbReference type="EMBL" id="TVY84960.1"/>
    </source>
</evidence>
<feature type="transmembrane region" description="Helical" evidence="6">
    <location>
        <begin position="351"/>
        <end position="374"/>
    </location>
</feature>
<evidence type="ECO:0000259" key="7">
    <source>
        <dbReference type="PROSITE" id="PS50850"/>
    </source>
</evidence>
<dbReference type="PROSITE" id="PS50850">
    <property type="entry name" value="MFS"/>
    <property type="match status" value="1"/>
</dbReference>
<dbReference type="PRINTS" id="PR01036">
    <property type="entry name" value="TCRTETB"/>
</dbReference>
<dbReference type="PANTHER" id="PTHR23501:SF59">
    <property type="entry name" value="MAJOR FACILITATOR SUPERFAMILY (MFS) PROFILE DOMAIN-CONTAINING PROTEIN-RELATED"/>
    <property type="match status" value="1"/>
</dbReference>
<dbReference type="Pfam" id="PF07690">
    <property type="entry name" value="MFS_1"/>
    <property type="match status" value="1"/>
</dbReference>
<feature type="transmembrane region" description="Helical" evidence="6">
    <location>
        <begin position="321"/>
        <end position="345"/>
    </location>
</feature>
<organism evidence="8 9">
    <name type="scientific">Lachnellula suecica</name>
    <dbReference type="NCBI Taxonomy" id="602035"/>
    <lineage>
        <taxon>Eukaryota</taxon>
        <taxon>Fungi</taxon>
        <taxon>Dikarya</taxon>
        <taxon>Ascomycota</taxon>
        <taxon>Pezizomycotina</taxon>
        <taxon>Leotiomycetes</taxon>
        <taxon>Helotiales</taxon>
        <taxon>Lachnaceae</taxon>
        <taxon>Lachnellula</taxon>
    </lineage>
</organism>
<dbReference type="Gene3D" id="1.20.1250.20">
    <property type="entry name" value="MFS general substrate transporter like domains"/>
    <property type="match status" value="1"/>
</dbReference>
<dbReference type="FunFam" id="1.20.1720.10:FF:000018">
    <property type="entry name" value="Putative MFS multidrug transporter"/>
    <property type="match status" value="1"/>
</dbReference>
<evidence type="ECO:0000256" key="2">
    <source>
        <dbReference type="ARBA" id="ARBA00022692"/>
    </source>
</evidence>
<dbReference type="AlphaFoldDB" id="A0A8T9CLC0"/>
<feature type="transmembrane region" description="Helical" evidence="6">
    <location>
        <begin position="525"/>
        <end position="544"/>
    </location>
</feature>
<feature type="transmembrane region" description="Helical" evidence="6">
    <location>
        <begin position="203"/>
        <end position="223"/>
    </location>
</feature>
<feature type="transmembrane region" description="Helical" evidence="6">
    <location>
        <begin position="115"/>
        <end position="138"/>
    </location>
</feature>
<feature type="transmembrane region" description="Helical" evidence="6">
    <location>
        <begin position="448"/>
        <end position="471"/>
    </location>
</feature>
<sequence length="577" mass="62034">MSLTPAPEAIPSRQRESTSSIPSSNEPPAVPELEEVKKEFKPTTSFILAFMSLCIVTLAAAIDATSLSIALPIITEKLRGTAIEAFWSGTSFLLTSAVFQPVIAGLSHVFGRKELVLASALFFAVGSIVAAVATNFTMMLVGRSIQGIGGGGILTLGEVLVTDLVPLAARGAWFGYLGSMWAIGSVTGPLMGGAFAQNVSWRWIFWINLPIIGTGTVAIIIFLKLDKLPGKLMDKVKSFDWLGSVIFVASTVSFLIPLTWGGIQYPWDSWRTLFPLLIGVAGVVVFGVYEYYLFNKAVASQEANPIDPIIRFSIFNNATMLITYGETVIHGIVLWALLYFLPLYYEAVKGYTPIISGVAILPETSLVAPMAVVVGIVSSLTGRYRWAIWVGWFLTTLGSGLLILLRPGTSIPAWIFLNFAVSVGTGMLFPAMALAIQAAGRSEDAGHAAAFYSFTRVFGQSLGVAIGGVIFQNQIKEKLLSYPNLAPMAAQYSKDATALISIIKGMAEGADKTNLIQAYSDSLKMIWIVMTTLSGVALFASVWTKGYSLTQEHSTKQGFHEEKVADLESRSVASGTK</sequence>
<dbReference type="EMBL" id="QGMK01000041">
    <property type="protein sequence ID" value="TVY84960.1"/>
    <property type="molecule type" value="Genomic_DNA"/>
</dbReference>
<keyword evidence="2 6" id="KW-0812">Transmembrane</keyword>
<dbReference type="GO" id="GO:0005886">
    <property type="term" value="C:plasma membrane"/>
    <property type="evidence" value="ECO:0007669"/>
    <property type="project" value="TreeGrafter"/>
</dbReference>
<feature type="region of interest" description="Disordered" evidence="5">
    <location>
        <begin position="1"/>
        <end position="32"/>
    </location>
</feature>
<feature type="transmembrane region" description="Helical" evidence="6">
    <location>
        <begin position="46"/>
        <end position="73"/>
    </location>
</feature>
<feature type="transmembrane region" description="Helical" evidence="6">
    <location>
        <begin position="411"/>
        <end position="436"/>
    </location>
</feature>
<dbReference type="GO" id="GO:0022857">
    <property type="term" value="F:transmembrane transporter activity"/>
    <property type="evidence" value="ECO:0007669"/>
    <property type="project" value="InterPro"/>
</dbReference>
<dbReference type="SUPFAM" id="SSF103473">
    <property type="entry name" value="MFS general substrate transporter"/>
    <property type="match status" value="2"/>
</dbReference>
<keyword evidence="9" id="KW-1185">Reference proteome</keyword>
<accession>A0A8T9CLC0</accession>
<dbReference type="FunFam" id="1.20.1250.20:FF:000786">
    <property type="entry name" value="MFS multidrug transporter, putative"/>
    <property type="match status" value="1"/>
</dbReference>
<feature type="domain" description="Major facilitator superfamily (MFS) profile" evidence="7">
    <location>
        <begin position="49"/>
        <end position="549"/>
    </location>
</feature>
<protein>
    <submittedName>
        <fullName evidence="8">Efflux pump FUS6</fullName>
    </submittedName>
</protein>
<evidence type="ECO:0000256" key="1">
    <source>
        <dbReference type="ARBA" id="ARBA00004141"/>
    </source>
</evidence>
<dbReference type="Gene3D" id="1.20.1720.10">
    <property type="entry name" value="Multidrug resistance protein D"/>
    <property type="match status" value="1"/>
</dbReference>
<dbReference type="PANTHER" id="PTHR23501">
    <property type="entry name" value="MAJOR FACILITATOR SUPERFAMILY"/>
    <property type="match status" value="1"/>
</dbReference>
<evidence type="ECO:0000256" key="5">
    <source>
        <dbReference type="SAM" id="MobiDB-lite"/>
    </source>
</evidence>
<evidence type="ECO:0000256" key="3">
    <source>
        <dbReference type="ARBA" id="ARBA00022989"/>
    </source>
</evidence>
<feature type="transmembrane region" description="Helical" evidence="6">
    <location>
        <begin position="85"/>
        <end position="103"/>
    </location>
</feature>
<comment type="caution">
    <text evidence="8">The sequence shown here is derived from an EMBL/GenBank/DDBJ whole genome shotgun (WGS) entry which is preliminary data.</text>
</comment>
<dbReference type="InterPro" id="IPR011701">
    <property type="entry name" value="MFS"/>
</dbReference>
<dbReference type="InterPro" id="IPR020846">
    <property type="entry name" value="MFS_dom"/>
</dbReference>
<evidence type="ECO:0000256" key="4">
    <source>
        <dbReference type="ARBA" id="ARBA00023136"/>
    </source>
</evidence>